<feature type="domain" description="Ketoreductase" evidence="5">
    <location>
        <begin position="12"/>
        <end position="197"/>
    </location>
</feature>
<dbReference type="NCBIfam" id="NF005495">
    <property type="entry name" value="PRK07109.1"/>
    <property type="match status" value="1"/>
</dbReference>
<comment type="similarity">
    <text evidence="1 3">Belongs to the short-chain dehydrogenases/reductases (SDR) family.</text>
</comment>
<dbReference type="InterPro" id="IPR002347">
    <property type="entry name" value="SDR_fam"/>
</dbReference>
<dbReference type="InterPro" id="IPR057326">
    <property type="entry name" value="KR_dom"/>
</dbReference>
<feature type="compositionally biased region" description="Basic and acidic residues" evidence="4">
    <location>
        <begin position="268"/>
        <end position="279"/>
    </location>
</feature>
<organism evidence="6 7">
    <name type="scientific">Bordetella hinzii</name>
    <dbReference type="NCBI Taxonomy" id="103855"/>
    <lineage>
        <taxon>Bacteria</taxon>
        <taxon>Pseudomonadati</taxon>
        <taxon>Pseudomonadota</taxon>
        <taxon>Betaproteobacteria</taxon>
        <taxon>Burkholderiales</taxon>
        <taxon>Alcaligenaceae</taxon>
        <taxon>Bordetella</taxon>
    </lineage>
</organism>
<dbReference type="PROSITE" id="PS00061">
    <property type="entry name" value="ADH_SHORT"/>
    <property type="match status" value="1"/>
</dbReference>
<dbReference type="KEGG" id="bhz:ACR54_02411"/>
<evidence type="ECO:0000259" key="5">
    <source>
        <dbReference type="SMART" id="SM00822"/>
    </source>
</evidence>
<accession>A0AAN1S0B9</accession>
<reference evidence="7" key="1">
    <citation type="submission" date="2017-10" db="EMBL/GenBank/DDBJ databases">
        <title>Whole genome sequencing of various Bordetella species.</title>
        <authorList>
            <person name="Weigand M.R."/>
            <person name="Loparev V."/>
            <person name="Peng Y."/>
            <person name="Bowden K.E."/>
            <person name="Tondella M.L."/>
            <person name="Williams M.M."/>
        </authorList>
    </citation>
    <scope>NUCLEOTIDE SEQUENCE [LARGE SCALE GENOMIC DNA]</scope>
    <source>
        <strain evidence="7">H720</strain>
    </source>
</reference>
<dbReference type="GeneID" id="92993855"/>
<evidence type="ECO:0000256" key="1">
    <source>
        <dbReference type="ARBA" id="ARBA00006484"/>
    </source>
</evidence>
<evidence type="ECO:0000256" key="2">
    <source>
        <dbReference type="ARBA" id="ARBA00023002"/>
    </source>
</evidence>
<dbReference type="SMART" id="SM00822">
    <property type="entry name" value="PKS_KR"/>
    <property type="match status" value="1"/>
</dbReference>
<dbReference type="Pfam" id="PF00106">
    <property type="entry name" value="adh_short"/>
    <property type="match status" value="1"/>
</dbReference>
<keyword evidence="2" id="KW-0560">Oxidoreductase</keyword>
<dbReference type="Proteomes" id="UP000282741">
    <property type="component" value="Chromosome"/>
</dbReference>
<protein>
    <submittedName>
        <fullName evidence="6">Short-chain dehydrogenase</fullName>
    </submittedName>
</protein>
<evidence type="ECO:0000313" key="7">
    <source>
        <dbReference type="Proteomes" id="UP000282741"/>
    </source>
</evidence>
<dbReference type="RefSeq" id="WP_029580988.1">
    <property type="nucleotide sequence ID" value="NZ_CP012076.1"/>
</dbReference>
<dbReference type="Gene3D" id="3.40.50.720">
    <property type="entry name" value="NAD(P)-binding Rossmann-like Domain"/>
    <property type="match status" value="1"/>
</dbReference>
<evidence type="ECO:0000256" key="3">
    <source>
        <dbReference type="RuleBase" id="RU000363"/>
    </source>
</evidence>
<dbReference type="PANTHER" id="PTHR44196:SF1">
    <property type="entry name" value="DEHYDROGENASE_REDUCTASE SDR FAMILY MEMBER 7B"/>
    <property type="match status" value="1"/>
</dbReference>
<sequence length="331" mass="35174">MNKLKLKPLSEQVIVITGAGSGIGAATAKAAARAGARVVLAGRDEAALGEVAKAIHAEGGEAISVVMDVGRQEDHSQLLQRAQESFGAVDTWVNNAGVSIFGDLLTVPLEDQRQLFETTYWGVVYGSLTAAAYLKERGGALVNVGSEVSDRAIPLQGAYSAAKHAVKGFTDALRMELRTQEAPVSVTLIKPASIDTGFTRHARNYMDVEPTLIPPVYAPELVADAILYAACTPARDVYVGSAAAMMGSLGQRVPGVMDRLAGWMTRRQRSDVPATHDGDALYEPGLRTSAPRPSNVRRHSVYTQLRTHGGGMLWVGAGALLLLGTAMTRRR</sequence>
<dbReference type="SUPFAM" id="SSF51735">
    <property type="entry name" value="NAD(P)-binding Rossmann-fold domains"/>
    <property type="match status" value="1"/>
</dbReference>
<dbReference type="PRINTS" id="PR00080">
    <property type="entry name" value="SDRFAMILY"/>
</dbReference>
<proteinExistence type="inferred from homology"/>
<evidence type="ECO:0000313" key="6">
    <source>
        <dbReference type="EMBL" id="AZW18652.1"/>
    </source>
</evidence>
<gene>
    <name evidence="6" type="ORF">CS347_18745</name>
</gene>
<dbReference type="GO" id="GO:0016491">
    <property type="term" value="F:oxidoreductase activity"/>
    <property type="evidence" value="ECO:0007669"/>
    <property type="project" value="UniProtKB-KW"/>
</dbReference>
<name>A0AAN1S0B9_9BORD</name>
<dbReference type="GO" id="GO:0016020">
    <property type="term" value="C:membrane"/>
    <property type="evidence" value="ECO:0007669"/>
    <property type="project" value="TreeGrafter"/>
</dbReference>
<dbReference type="EMBL" id="CP024172">
    <property type="protein sequence ID" value="AZW18652.1"/>
    <property type="molecule type" value="Genomic_DNA"/>
</dbReference>
<dbReference type="AlphaFoldDB" id="A0AAN1S0B9"/>
<dbReference type="InterPro" id="IPR020904">
    <property type="entry name" value="Sc_DH/Rdtase_CS"/>
</dbReference>
<dbReference type="PANTHER" id="PTHR44196">
    <property type="entry name" value="DEHYDROGENASE/REDUCTASE SDR FAMILY MEMBER 7B"/>
    <property type="match status" value="1"/>
</dbReference>
<feature type="region of interest" description="Disordered" evidence="4">
    <location>
        <begin position="268"/>
        <end position="298"/>
    </location>
</feature>
<evidence type="ECO:0000256" key="4">
    <source>
        <dbReference type="SAM" id="MobiDB-lite"/>
    </source>
</evidence>
<dbReference type="InterPro" id="IPR036291">
    <property type="entry name" value="NAD(P)-bd_dom_sf"/>
</dbReference>
<dbReference type="PRINTS" id="PR00081">
    <property type="entry name" value="GDHRDH"/>
</dbReference>